<dbReference type="EMBL" id="VJMJ01000011">
    <property type="protein sequence ID" value="KAF0744077.1"/>
    <property type="molecule type" value="Genomic_DNA"/>
</dbReference>
<accession>A0A6G0XUH1</accession>
<dbReference type="Proteomes" id="UP000481153">
    <property type="component" value="Unassembled WGS sequence"/>
</dbReference>
<dbReference type="AlphaFoldDB" id="A0A6G0XUH1"/>
<dbReference type="VEuPathDB" id="FungiDB:AeMF1_002772"/>
<evidence type="ECO:0000313" key="2">
    <source>
        <dbReference type="Proteomes" id="UP000481153"/>
    </source>
</evidence>
<comment type="caution">
    <text evidence="1">The sequence shown here is derived from an EMBL/GenBank/DDBJ whole genome shotgun (WGS) entry which is preliminary data.</text>
</comment>
<evidence type="ECO:0000313" key="1">
    <source>
        <dbReference type="EMBL" id="KAF0744077.1"/>
    </source>
</evidence>
<sequence length="154" mass="17488">MEKSVQAHLEKLQEKMPPMTNIPQVPTMLREYAKLLNKTATEATAKAIKSSLAISTLSRPPAPEVPMKVEQHLAALHAANERAKKESWLLCQNAFETSHIRMDNVNESLTFSIENIQEAIHVTKNVHRHFRDLGNVLPERTHFYRAPEAKEETA</sequence>
<name>A0A6G0XUH1_9STRA</name>
<gene>
    <name evidence="1" type="ORF">Ae201684_001340</name>
</gene>
<proteinExistence type="predicted"/>
<reference evidence="1 2" key="1">
    <citation type="submission" date="2019-07" db="EMBL/GenBank/DDBJ databases">
        <title>Genomics analysis of Aphanomyces spp. identifies a new class of oomycete effector associated with host adaptation.</title>
        <authorList>
            <person name="Gaulin E."/>
        </authorList>
    </citation>
    <scope>NUCLEOTIDE SEQUENCE [LARGE SCALE GENOMIC DNA]</scope>
    <source>
        <strain evidence="1 2">ATCC 201684</strain>
    </source>
</reference>
<organism evidence="1 2">
    <name type="scientific">Aphanomyces euteiches</name>
    <dbReference type="NCBI Taxonomy" id="100861"/>
    <lineage>
        <taxon>Eukaryota</taxon>
        <taxon>Sar</taxon>
        <taxon>Stramenopiles</taxon>
        <taxon>Oomycota</taxon>
        <taxon>Saprolegniomycetes</taxon>
        <taxon>Saprolegniales</taxon>
        <taxon>Verrucalvaceae</taxon>
        <taxon>Aphanomyces</taxon>
    </lineage>
</organism>
<protein>
    <submittedName>
        <fullName evidence="1">Uncharacterized protein</fullName>
    </submittedName>
</protein>
<keyword evidence="2" id="KW-1185">Reference proteome</keyword>